<keyword evidence="3" id="KW-0408">Iron</keyword>
<proteinExistence type="predicted"/>
<keyword evidence="4" id="KW-0411">Iron-sulfur</keyword>
<dbReference type="PROSITE" id="PS51296">
    <property type="entry name" value="RIESKE"/>
    <property type="match status" value="1"/>
</dbReference>
<dbReference type="Gene3D" id="2.102.10.10">
    <property type="entry name" value="Rieske [2Fe-2S] iron-sulphur domain"/>
    <property type="match status" value="1"/>
</dbReference>
<dbReference type="AlphaFoldDB" id="A0A7C5QN85"/>
<keyword evidence="1" id="KW-0001">2Fe-2S</keyword>
<evidence type="ECO:0000256" key="4">
    <source>
        <dbReference type="ARBA" id="ARBA00023014"/>
    </source>
</evidence>
<evidence type="ECO:0000256" key="3">
    <source>
        <dbReference type="ARBA" id="ARBA00023004"/>
    </source>
</evidence>
<dbReference type="PANTHER" id="PTHR21496:SF23">
    <property type="entry name" value="3-PHENYLPROPIONATE_CINNAMIC ACID DIOXYGENASE FERREDOXIN SUBUNIT"/>
    <property type="match status" value="1"/>
</dbReference>
<reference evidence="6" key="1">
    <citation type="journal article" date="2020" name="mSystems">
        <title>Genome- and Community-Level Interaction Insights into Carbon Utilization and Element Cycling Functions of Hydrothermarchaeota in Hydrothermal Sediment.</title>
        <authorList>
            <person name="Zhou Z."/>
            <person name="Liu Y."/>
            <person name="Xu W."/>
            <person name="Pan J."/>
            <person name="Luo Z.H."/>
            <person name="Li M."/>
        </authorList>
    </citation>
    <scope>NUCLEOTIDE SEQUENCE [LARGE SCALE GENOMIC DNA]</scope>
    <source>
        <strain evidence="6">SpSt-1056</strain>
    </source>
</reference>
<feature type="domain" description="Rieske" evidence="5">
    <location>
        <begin position="5"/>
        <end position="100"/>
    </location>
</feature>
<keyword evidence="2" id="KW-0479">Metal-binding</keyword>
<gene>
    <name evidence="6" type="ORF">ENM11_04280</name>
</gene>
<evidence type="ECO:0000256" key="1">
    <source>
        <dbReference type="ARBA" id="ARBA00022714"/>
    </source>
</evidence>
<dbReference type="GO" id="GO:0046872">
    <property type="term" value="F:metal ion binding"/>
    <property type="evidence" value="ECO:0007669"/>
    <property type="project" value="UniProtKB-KW"/>
</dbReference>
<accession>A0A7C5QN85</accession>
<evidence type="ECO:0000259" key="5">
    <source>
        <dbReference type="PROSITE" id="PS51296"/>
    </source>
</evidence>
<dbReference type="InterPro" id="IPR017941">
    <property type="entry name" value="Rieske_2Fe-2S"/>
</dbReference>
<dbReference type="InterPro" id="IPR036922">
    <property type="entry name" value="Rieske_2Fe-2S_sf"/>
</dbReference>
<protein>
    <recommendedName>
        <fullName evidence="5">Rieske domain-containing protein</fullName>
    </recommendedName>
</protein>
<name>A0A7C5QN85_CALS0</name>
<dbReference type="EMBL" id="DRWN01000029">
    <property type="protein sequence ID" value="HHK68355.1"/>
    <property type="molecule type" value="Genomic_DNA"/>
</dbReference>
<evidence type="ECO:0000313" key="6">
    <source>
        <dbReference type="EMBL" id="HHK68355.1"/>
    </source>
</evidence>
<dbReference type="GO" id="GO:0051537">
    <property type="term" value="F:2 iron, 2 sulfur cluster binding"/>
    <property type="evidence" value="ECO:0007669"/>
    <property type="project" value="UniProtKB-KW"/>
</dbReference>
<evidence type="ECO:0000256" key="2">
    <source>
        <dbReference type="ARBA" id="ARBA00022723"/>
    </source>
</evidence>
<dbReference type="PANTHER" id="PTHR21496">
    <property type="entry name" value="FERREDOXIN-RELATED"/>
    <property type="match status" value="1"/>
</dbReference>
<comment type="caution">
    <text evidence="6">The sequence shown here is derived from an EMBL/GenBank/DDBJ whole genome shotgun (WGS) entry which is preliminary data.</text>
</comment>
<organism evidence="6">
    <name type="scientific">Caldiarchaeum subterraneum</name>
    <dbReference type="NCBI Taxonomy" id="311458"/>
    <lineage>
        <taxon>Archaea</taxon>
        <taxon>Nitrososphaerota</taxon>
        <taxon>Candidatus Caldarchaeales</taxon>
        <taxon>Candidatus Caldarchaeaceae</taxon>
        <taxon>Candidatus Caldarchaeum</taxon>
    </lineage>
</organism>
<dbReference type="SUPFAM" id="SSF50022">
    <property type="entry name" value="ISP domain"/>
    <property type="match status" value="1"/>
</dbReference>
<dbReference type="Pfam" id="PF00355">
    <property type="entry name" value="Rieske"/>
    <property type="match status" value="1"/>
</dbReference>
<sequence>MPRLIKVAVVDEIADGTMRTFDVEGRPVLLANVEGKIYAMDAMCSHEEWDLSEGELQGAKVTCAGHGAVWDLTTGTAEFDEPLPALKTYRTLVKDGFVYVEVD</sequence>